<dbReference type="PATRIC" id="fig|47770.28.peg.1585"/>
<comment type="caution">
    <text evidence="1">The sequence shown here is derived from an EMBL/GenBank/DDBJ whole genome shotgun (WGS) entry which is preliminary data.</text>
</comment>
<reference evidence="1 2" key="1">
    <citation type="journal article" date="2016" name="Microbiology (Mosc.)">
        <title>Comparison of Lactobacillus crispatus isolates from Lactobacillus-dominated vaginal microbiomes with isolates from microbiomes containing bacterial vaginosis-associated bacteria.</title>
        <authorList>
            <person name="Abdelmaksoud A.A."/>
            <person name="Koparde V.N."/>
            <person name="Sheth N.U."/>
            <person name="Serrano M.G."/>
            <person name="Glascock A.L."/>
            <person name="Fettweis J.M."/>
            <person name="Strauss Iii J.F."/>
            <person name="Buck G.A."/>
            <person name="Jefferson K.K."/>
        </authorList>
    </citation>
    <scope>NUCLEOTIDE SEQUENCE [LARGE SCALE GENOMIC DNA]</scope>
    <source>
        <strain evidence="1 2">VMC3</strain>
    </source>
</reference>
<name>A0A125P614_9LACO</name>
<sequence>MKVYGFSYDHSKLIYPPESNSEKIWQQYFAQLNDIFKRNESVFINQRTSAFDDKKIKQVNRKYKKLLNEEQILLLKAEEKYFNLFKKAYRDHRQIRNYKIQKLLPYLDRIDYFIFGMMGSYTSSLIVMEQSVIILEKKFRSDYQMIDQITKSDLINRLLNLDLGYWSKEYVSRYAIVCDGETWNLKFTFIKGKRCKELNFYGDNCFPHNFDEFEPLFLHSK</sequence>
<accession>A0A125P614</accession>
<dbReference type="RefSeq" id="WP_060462529.1">
    <property type="nucleotide sequence ID" value="NZ_AP025162.1"/>
</dbReference>
<protein>
    <submittedName>
        <fullName evidence="1">Uncharacterized protein</fullName>
    </submittedName>
</protein>
<dbReference type="EMBL" id="LJGP01000052">
    <property type="protein sequence ID" value="KWU02974.1"/>
    <property type="molecule type" value="Genomic_DNA"/>
</dbReference>
<dbReference type="AlphaFoldDB" id="A0A125P614"/>
<organism evidence="1 2">
    <name type="scientific">Lactobacillus crispatus</name>
    <dbReference type="NCBI Taxonomy" id="47770"/>
    <lineage>
        <taxon>Bacteria</taxon>
        <taxon>Bacillati</taxon>
        <taxon>Bacillota</taxon>
        <taxon>Bacilli</taxon>
        <taxon>Lactobacillales</taxon>
        <taxon>Lactobacillaceae</taxon>
        <taxon>Lactobacillus</taxon>
    </lineage>
</organism>
<dbReference type="Proteomes" id="UP000067598">
    <property type="component" value="Unassembled WGS sequence"/>
</dbReference>
<evidence type="ECO:0000313" key="2">
    <source>
        <dbReference type="Proteomes" id="UP000067598"/>
    </source>
</evidence>
<gene>
    <name evidence="1" type="ORF">AEL95_09885</name>
</gene>
<evidence type="ECO:0000313" key="1">
    <source>
        <dbReference type="EMBL" id="KWU02974.1"/>
    </source>
</evidence>
<proteinExistence type="predicted"/>